<keyword evidence="11" id="KW-1208">Phospholipid metabolism</keyword>
<evidence type="ECO:0000256" key="5">
    <source>
        <dbReference type="ARBA" id="ARBA00022679"/>
    </source>
</evidence>
<comment type="similarity">
    <text evidence="3">Belongs to the 1-acyl-sn-glycerol-3-phosphate acyltransferase family.</text>
</comment>
<gene>
    <name evidence="14" type="ORF">WJX75_008228</name>
</gene>
<evidence type="ECO:0000313" key="14">
    <source>
        <dbReference type="EMBL" id="KAK9918940.1"/>
    </source>
</evidence>
<keyword evidence="4" id="KW-0444">Lipid biosynthesis</keyword>
<evidence type="ECO:0000256" key="8">
    <source>
        <dbReference type="ARBA" id="ARBA00023098"/>
    </source>
</evidence>
<dbReference type="PANTHER" id="PTHR23063">
    <property type="entry name" value="PHOSPHOLIPID ACYLTRANSFERASE"/>
    <property type="match status" value="1"/>
</dbReference>
<name>A0ABR2Z5P0_9CHLO</name>
<evidence type="ECO:0000256" key="1">
    <source>
        <dbReference type="ARBA" id="ARBA00004370"/>
    </source>
</evidence>
<evidence type="ECO:0000313" key="15">
    <source>
        <dbReference type="Proteomes" id="UP001491310"/>
    </source>
</evidence>
<comment type="caution">
    <text evidence="14">The sequence shown here is derived from an EMBL/GenBank/DDBJ whole genome shotgun (WGS) entry which is preliminary data.</text>
</comment>
<evidence type="ECO:0000256" key="12">
    <source>
        <dbReference type="ARBA" id="ARBA00023315"/>
    </source>
</evidence>
<evidence type="ECO:0000256" key="3">
    <source>
        <dbReference type="ARBA" id="ARBA00008655"/>
    </source>
</evidence>
<evidence type="ECO:0000259" key="13">
    <source>
        <dbReference type="SMART" id="SM00563"/>
    </source>
</evidence>
<dbReference type="EMBL" id="JALJOT010000001">
    <property type="protein sequence ID" value="KAK9918940.1"/>
    <property type="molecule type" value="Genomic_DNA"/>
</dbReference>
<dbReference type="Proteomes" id="UP001491310">
    <property type="component" value="Unassembled WGS sequence"/>
</dbReference>
<evidence type="ECO:0000256" key="9">
    <source>
        <dbReference type="ARBA" id="ARBA00023136"/>
    </source>
</evidence>
<dbReference type="PANTHER" id="PTHR23063:SF59">
    <property type="entry name" value="ACYLTRANSFERASE"/>
    <property type="match status" value="1"/>
</dbReference>
<comment type="subcellular location">
    <subcellularLocation>
        <location evidence="1">Membrane</location>
    </subcellularLocation>
</comment>
<evidence type="ECO:0000256" key="6">
    <source>
        <dbReference type="ARBA" id="ARBA00022692"/>
    </source>
</evidence>
<dbReference type="InterPro" id="IPR045252">
    <property type="entry name" value="LPCAT1-like"/>
</dbReference>
<evidence type="ECO:0000256" key="2">
    <source>
        <dbReference type="ARBA" id="ARBA00005189"/>
    </source>
</evidence>
<dbReference type="Pfam" id="PF01553">
    <property type="entry name" value="Acyltransferase"/>
    <property type="match status" value="1"/>
</dbReference>
<dbReference type="SMART" id="SM00563">
    <property type="entry name" value="PlsC"/>
    <property type="match status" value="1"/>
</dbReference>
<comment type="pathway">
    <text evidence="2">Lipid metabolism.</text>
</comment>
<dbReference type="InterPro" id="IPR002123">
    <property type="entry name" value="Plipid/glycerol_acylTrfase"/>
</dbReference>
<keyword evidence="6" id="KW-0812">Transmembrane</keyword>
<proteinExistence type="inferred from homology"/>
<sequence length="287" mass="31741">MSYFAALGWPLEEPMPAWRRKIVTASANCAGFVLLMLGFRIRVKGWKNAAKAKDLGAIGLFNHSSWVDAVVIMFLFAPSGVSKESNAHLPLIGMCIRSFQNIYVSRGSIEGEKRKAGIESVSEKIAKRAKDGRFPMLFMAPEGTCGDGRCVLRFRSGAFVPGVPVLPVVLSYNKRHHNPAWTIMNEGWHFVRMCCQFDNAVDVEVLPPYVPSKEEKVSPSLYAKNVQKLYAKTLNLPMSDQSQEEFRALVNRGVGVSWDGRKVVAPEGVVNSNGFVDLTSSTPKKSE</sequence>
<keyword evidence="15" id="KW-1185">Reference proteome</keyword>
<evidence type="ECO:0000256" key="10">
    <source>
        <dbReference type="ARBA" id="ARBA00023209"/>
    </source>
</evidence>
<dbReference type="SUPFAM" id="SSF69593">
    <property type="entry name" value="Glycerol-3-phosphate (1)-acyltransferase"/>
    <property type="match status" value="1"/>
</dbReference>
<keyword evidence="7" id="KW-1133">Transmembrane helix</keyword>
<keyword evidence="10" id="KW-0594">Phospholipid biosynthesis</keyword>
<keyword evidence="9" id="KW-0472">Membrane</keyword>
<reference evidence="14 15" key="1">
    <citation type="journal article" date="2024" name="Nat. Commun.">
        <title>Phylogenomics reveals the evolutionary origins of lichenization in chlorophyte algae.</title>
        <authorList>
            <person name="Puginier C."/>
            <person name="Libourel C."/>
            <person name="Otte J."/>
            <person name="Skaloud P."/>
            <person name="Haon M."/>
            <person name="Grisel S."/>
            <person name="Petersen M."/>
            <person name="Berrin J.G."/>
            <person name="Delaux P.M."/>
            <person name="Dal Grande F."/>
            <person name="Keller J."/>
        </authorList>
    </citation>
    <scope>NUCLEOTIDE SEQUENCE [LARGE SCALE GENOMIC DNA]</scope>
    <source>
        <strain evidence="14 15">SAG 216-7</strain>
    </source>
</reference>
<feature type="domain" description="Phospholipid/glycerol acyltransferase" evidence="13">
    <location>
        <begin position="57"/>
        <end position="173"/>
    </location>
</feature>
<organism evidence="14 15">
    <name type="scientific">Coccomyxa subellipsoidea</name>
    <dbReference type="NCBI Taxonomy" id="248742"/>
    <lineage>
        <taxon>Eukaryota</taxon>
        <taxon>Viridiplantae</taxon>
        <taxon>Chlorophyta</taxon>
        <taxon>core chlorophytes</taxon>
        <taxon>Trebouxiophyceae</taxon>
        <taxon>Trebouxiophyceae incertae sedis</taxon>
        <taxon>Coccomyxaceae</taxon>
        <taxon>Coccomyxa</taxon>
    </lineage>
</organism>
<evidence type="ECO:0000256" key="11">
    <source>
        <dbReference type="ARBA" id="ARBA00023264"/>
    </source>
</evidence>
<evidence type="ECO:0000256" key="4">
    <source>
        <dbReference type="ARBA" id="ARBA00022516"/>
    </source>
</evidence>
<keyword evidence="5" id="KW-0808">Transferase</keyword>
<dbReference type="CDD" id="cd07991">
    <property type="entry name" value="LPLAT_LPCAT1-like"/>
    <property type="match status" value="1"/>
</dbReference>
<keyword evidence="8" id="KW-0443">Lipid metabolism</keyword>
<protein>
    <recommendedName>
        <fullName evidence="13">Phospholipid/glycerol acyltransferase domain-containing protein</fullName>
    </recommendedName>
</protein>
<accession>A0ABR2Z5P0</accession>
<keyword evidence="12" id="KW-0012">Acyltransferase</keyword>
<evidence type="ECO:0000256" key="7">
    <source>
        <dbReference type="ARBA" id="ARBA00022989"/>
    </source>
</evidence>